<dbReference type="FunFam" id="3.20.20.80:FF:000075">
    <property type="entry name" value="Sporulation-specific chitinase"/>
    <property type="match status" value="1"/>
</dbReference>
<keyword evidence="12" id="KW-0732">Signal</keyword>
<evidence type="ECO:0000256" key="11">
    <source>
        <dbReference type="SAM" id="MobiDB-lite"/>
    </source>
</evidence>
<dbReference type="InterPro" id="IPR011583">
    <property type="entry name" value="Chitinase_II/V-like_cat"/>
</dbReference>
<dbReference type="InterPro" id="IPR050314">
    <property type="entry name" value="Glycosyl_Hydrlase_18"/>
</dbReference>
<proteinExistence type="predicted"/>
<keyword evidence="7" id="KW-0119">Carbohydrate metabolism</keyword>
<dbReference type="RefSeq" id="XP_007880057.1">
    <property type="nucleotide sequence ID" value="XM_007881866.1"/>
</dbReference>
<evidence type="ECO:0000256" key="5">
    <source>
        <dbReference type="ARBA" id="ARBA00022801"/>
    </source>
</evidence>
<dbReference type="AlphaFoldDB" id="A0A061H5Y8"/>
<evidence type="ECO:0000256" key="4">
    <source>
        <dbReference type="ARBA" id="ARBA00022525"/>
    </source>
</evidence>
<dbReference type="eggNOG" id="KOG2806">
    <property type="taxonomic scope" value="Eukaryota"/>
</dbReference>
<dbReference type="InterPro" id="IPR029070">
    <property type="entry name" value="Chitinase_insertion_sf"/>
</dbReference>
<dbReference type="SUPFAM" id="SSF51445">
    <property type="entry name" value="(Trans)glycosidases"/>
    <property type="match status" value="1"/>
</dbReference>
<dbReference type="PANTHER" id="PTHR11177:SF317">
    <property type="entry name" value="CHITINASE 12-RELATED"/>
    <property type="match status" value="1"/>
</dbReference>
<dbReference type="SMART" id="SM00636">
    <property type="entry name" value="Glyco_18"/>
    <property type="match status" value="1"/>
</dbReference>
<evidence type="ECO:0000256" key="7">
    <source>
        <dbReference type="ARBA" id="ARBA00023277"/>
    </source>
</evidence>
<dbReference type="Gene3D" id="3.20.20.80">
    <property type="entry name" value="Glycosidases"/>
    <property type="match status" value="1"/>
</dbReference>
<feature type="region of interest" description="Disordered" evidence="11">
    <location>
        <begin position="456"/>
        <end position="524"/>
    </location>
</feature>
<feature type="chain" id="PRO_5001603966" description="chitinase" evidence="12">
    <location>
        <begin position="23"/>
        <end position="868"/>
    </location>
</feature>
<dbReference type="GO" id="GO:0006032">
    <property type="term" value="P:chitin catabolic process"/>
    <property type="evidence" value="ECO:0007669"/>
    <property type="project" value="UniProtKB-KW"/>
</dbReference>
<keyword evidence="6" id="KW-0146">Chitin degradation</keyword>
<dbReference type="HOGENOM" id="CLU_330412_0_0_1"/>
<dbReference type="GO" id="GO:0008061">
    <property type="term" value="F:chitin binding"/>
    <property type="evidence" value="ECO:0007669"/>
    <property type="project" value="InterPro"/>
</dbReference>
<dbReference type="Pfam" id="PF00704">
    <property type="entry name" value="Glyco_hydro_18"/>
    <property type="match status" value="1"/>
</dbReference>
<evidence type="ECO:0000256" key="6">
    <source>
        <dbReference type="ARBA" id="ARBA00023024"/>
    </source>
</evidence>
<dbReference type="Gene3D" id="3.10.50.10">
    <property type="match status" value="1"/>
</dbReference>
<evidence type="ECO:0000256" key="10">
    <source>
        <dbReference type="RuleBase" id="RU000489"/>
    </source>
</evidence>
<dbReference type="InterPro" id="IPR017853">
    <property type="entry name" value="GH"/>
</dbReference>
<accession>A0A061H5Y8</accession>
<dbReference type="SUPFAM" id="SSF54556">
    <property type="entry name" value="Chitinase insertion domain"/>
    <property type="match status" value="1"/>
</dbReference>
<keyword evidence="5 10" id="KW-0378">Hydrolase</keyword>
<evidence type="ECO:0000256" key="8">
    <source>
        <dbReference type="ARBA" id="ARBA00023295"/>
    </source>
</evidence>
<dbReference type="EC" id="3.2.1.14" evidence="3"/>
<feature type="signal peptide" evidence="12">
    <location>
        <begin position="1"/>
        <end position="22"/>
    </location>
</feature>
<dbReference type="InterPro" id="IPR001223">
    <property type="entry name" value="Glyco_hydro18_cat"/>
</dbReference>
<dbReference type="Proteomes" id="UP000053664">
    <property type="component" value="Unassembled WGS sequence"/>
</dbReference>
<feature type="domain" description="GH18" evidence="13">
    <location>
        <begin position="95"/>
        <end position="456"/>
    </location>
</feature>
<evidence type="ECO:0000256" key="9">
    <source>
        <dbReference type="ARBA" id="ARBA00023326"/>
    </source>
</evidence>
<dbReference type="GO" id="GO:0000272">
    <property type="term" value="P:polysaccharide catabolic process"/>
    <property type="evidence" value="ECO:0007669"/>
    <property type="project" value="UniProtKB-KW"/>
</dbReference>
<dbReference type="InterPro" id="IPR001579">
    <property type="entry name" value="Glyco_hydro_18_chit_AS"/>
</dbReference>
<name>A0A061H5Y8_9BASI</name>
<gene>
    <name evidence="14" type="ORF">PFL1_04340</name>
</gene>
<evidence type="ECO:0000313" key="15">
    <source>
        <dbReference type="Proteomes" id="UP000053664"/>
    </source>
</evidence>
<evidence type="ECO:0000256" key="3">
    <source>
        <dbReference type="ARBA" id="ARBA00012729"/>
    </source>
</evidence>
<sequence>MKTTSSLAVLTAGLAWVAGAAARDARYQSAHSNGTAPVDVQSLDRRHEAFLFHPTSHTNVTENIRQKRGTCPASQLNRRHRSTAKRVKRQAGAGKVNAAYFTNWGVYERKYFPNDIPVQQLTHVNYAFATIEPSTGKAVLSDYYADQDMRYPNDASSSGGSGKNLYGAFNQFLALKKSNRHLKLVLSIGGWSYSPLFAPMATDSTKRAAFVSSAVDLVRNYGLDGLDIDWEFPNSAAEAAAYVSLLKELRAGLDAYAARVGHSNPYLLTIAAPCGPDNYGTLDMAGMDKYLSYWNLMGYDYSGEWSDAATHQANLLGAAPSDSDCITAYLSRGATASKVVLGMPIYGRGFDKTDGLNKPFTGVGYGTFGGGVYDYYALPEAGATEFYDAKAGAAWSYDSAKRRLISYDTPAVVQQKVDYLLSKGLAGSMFWELSGDNAGVASRSLVLASANRLGGLDQTPNHISYPESSFDNVRGSNPPTPPPTTTTSTTTTSTSRPSSTSTTSTSTSTQPGPTTTAAPSRQPIGSDCSGNSDCQSSSCVSNKCVPRPGQGWLGGFCNLSSQCGTSQHCFNNKCRDKKDYGASCTVDDTCRSGRCSPLLRRCIPQAGANAWVGAFCSNNSQCATGLCTDNACADKRQPGDDCSADVNCQSNRCDPAAKKCVPQSDGSGWIGSFCTANDQCSNGLCSSNACSAKVQLGEACANDEGCASGRCSPQLKRCIPPAGSFSGYVGVFCTNDSQCANRLCLDNACSDKAQLGGACTEDTGCASGRCSPQLKRCIPQAGSFSGYVGAFCTNNSQCVNNLCNIAEHACADKVQLGQACTDNVQCQSNRCSVDAQRCIPTKGAGWIGAFCTRSTQCQSSNCAANKCV</sequence>
<dbReference type="GO" id="GO:0005576">
    <property type="term" value="C:extracellular region"/>
    <property type="evidence" value="ECO:0007669"/>
    <property type="project" value="UniProtKB-SubCell"/>
</dbReference>
<dbReference type="PROSITE" id="PS51910">
    <property type="entry name" value="GH18_2"/>
    <property type="match status" value="1"/>
</dbReference>
<keyword evidence="4" id="KW-0964">Secreted</keyword>
<dbReference type="KEGG" id="pfp:PFL1_04340"/>
<feature type="compositionally biased region" description="Low complexity" evidence="11">
    <location>
        <begin position="485"/>
        <end position="516"/>
    </location>
</feature>
<dbReference type="CDD" id="cd06548">
    <property type="entry name" value="GH18_chitinase"/>
    <property type="match status" value="1"/>
</dbReference>
<keyword evidence="8 10" id="KW-0326">Glycosidase</keyword>
<feature type="compositionally biased region" description="Polar residues" evidence="11">
    <location>
        <begin position="458"/>
        <end position="477"/>
    </location>
</feature>
<dbReference type="PANTHER" id="PTHR11177">
    <property type="entry name" value="CHITINASE"/>
    <property type="match status" value="1"/>
</dbReference>
<dbReference type="EMBL" id="KE361636">
    <property type="protein sequence ID" value="EPQ28013.1"/>
    <property type="molecule type" value="Genomic_DNA"/>
</dbReference>
<comment type="subcellular location">
    <subcellularLocation>
        <location evidence="2">Secreted</location>
    </subcellularLocation>
</comment>
<dbReference type="PROSITE" id="PS01095">
    <property type="entry name" value="GH18_1"/>
    <property type="match status" value="1"/>
</dbReference>
<keyword evidence="9" id="KW-0624">Polysaccharide degradation</keyword>
<dbReference type="GeneID" id="19318445"/>
<protein>
    <recommendedName>
        <fullName evidence="3">chitinase</fullName>
        <ecNumber evidence="3">3.2.1.14</ecNumber>
    </recommendedName>
</protein>
<evidence type="ECO:0000259" key="13">
    <source>
        <dbReference type="PROSITE" id="PS51910"/>
    </source>
</evidence>
<reference evidence="14 15" key="1">
    <citation type="journal article" date="2013" name="Plant Cell">
        <title>The transition from a phytopathogenic smut ancestor to an anamorphic biocontrol agent deciphered by comparative whole-genome analysis.</title>
        <authorList>
            <person name="Lefebvre F."/>
            <person name="Joly D.L."/>
            <person name="Labbe C."/>
            <person name="Teichmann B."/>
            <person name="Linning R."/>
            <person name="Belzile F."/>
            <person name="Bakkeren G."/>
            <person name="Belanger R.R."/>
        </authorList>
    </citation>
    <scope>NUCLEOTIDE SEQUENCE [LARGE SCALE GENOMIC DNA]</scope>
    <source>
        <strain evidence="14 15">PF-1</strain>
    </source>
</reference>
<evidence type="ECO:0000256" key="1">
    <source>
        <dbReference type="ARBA" id="ARBA00000822"/>
    </source>
</evidence>
<comment type="catalytic activity">
    <reaction evidence="1">
        <text>Random endo-hydrolysis of N-acetyl-beta-D-glucosaminide (1-&gt;4)-beta-linkages in chitin and chitodextrins.</text>
        <dbReference type="EC" id="3.2.1.14"/>
    </reaction>
</comment>
<evidence type="ECO:0000256" key="2">
    <source>
        <dbReference type="ARBA" id="ARBA00004613"/>
    </source>
</evidence>
<evidence type="ECO:0000313" key="14">
    <source>
        <dbReference type="EMBL" id="EPQ28013.1"/>
    </source>
</evidence>
<organism evidence="14 15">
    <name type="scientific">Pseudozyma flocculosa PF-1</name>
    <dbReference type="NCBI Taxonomy" id="1277687"/>
    <lineage>
        <taxon>Eukaryota</taxon>
        <taxon>Fungi</taxon>
        <taxon>Dikarya</taxon>
        <taxon>Basidiomycota</taxon>
        <taxon>Ustilaginomycotina</taxon>
        <taxon>Ustilaginomycetes</taxon>
        <taxon>Ustilaginales</taxon>
        <taxon>Ustilaginaceae</taxon>
        <taxon>Pseudozyma</taxon>
    </lineage>
</organism>
<dbReference type="GO" id="GO:0008843">
    <property type="term" value="F:endochitinase activity"/>
    <property type="evidence" value="ECO:0007669"/>
    <property type="project" value="UniProtKB-EC"/>
</dbReference>
<evidence type="ECO:0000256" key="12">
    <source>
        <dbReference type="SAM" id="SignalP"/>
    </source>
</evidence>